<protein>
    <recommendedName>
        <fullName evidence="5">Oxidoreductase</fullName>
    </recommendedName>
</protein>
<reference evidence="3 4" key="1">
    <citation type="journal article" date="2016" name="Genome Announc.">
        <title>Draft Whole-Genome Sequence of Trichoderma gamsii T6085, a Promising Biocontrol Agent of Fusarium Head Blight on Wheat.</title>
        <authorList>
            <person name="Baroncelli R."/>
            <person name="Zapparata A."/>
            <person name="Piaggeschi G."/>
            <person name="Sarrocco S."/>
            <person name="Vannacci G."/>
        </authorList>
    </citation>
    <scope>NUCLEOTIDE SEQUENCE [LARGE SCALE GENOMIC DNA]</scope>
    <source>
        <strain evidence="3 4">T6085</strain>
    </source>
</reference>
<comment type="caution">
    <text evidence="3">The sequence shown here is derived from an EMBL/GenBank/DDBJ whole genome shotgun (WGS) entry which is preliminary data.</text>
</comment>
<dbReference type="Proteomes" id="UP000054821">
    <property type="component" value="Unassembled WGS sequence"/>
</dbReference>
<dbReference type="PANTHER" id="PTHR43544:SF12">
    <property type="entry name" value="NAD(P)-BINDING ROSSMANN-FOLD SUPERFAMILY PROTEIN"/>
    <property type="match status" value="1"/>
</dbReference>
<dbReference type="PRINTS" id="PR00081">
    <property type="entry name" value="GDHRDH"/>
</dbReference>
<dbReference type="SUPFAM" id="SSF51735">
    <property type="entry name" value="NAD(P)-binding Rossmann-fold domains"/>
    <property type="match status" value="2"/>
</dbReference>
<evidence type="ECO:0000256" key="2">
    <source>
        <dbReference type="SAM" id="MobiDB-lite"/>
    </source>
</evidence>
<sequence>MSSTPWVFICPSSRGIGHALTCHLLRRTSRSSIPILATTRHSDLAAAKAAILKDVFSSYSSSFSSSSSSPSPSSSSQQLHDKLSKRLFVVRCDVTDESTIESAAKKAENLFPNKSHHLHLACVLPGVLLNPEKSPTQVDVNATLESFRINSVGQMLMAKHFFGFLPRKATAMAKAMPGYNGYDYNEDEDDEEEDEEREDQDDEDEAEEEASLRLPRHATWLNMSARVGSTTDNRAGGWFSYRASKAAVNSFTKSLDISLRTRAGDNAMAVAYHPGTVKTELSKDYWGGVPKEKLFSAEYAAEKLLDVVCGLGMSDRGRCWDWKGTEVLP</sequence>
<dbReference type="RefSeq" id="XP_018658737.1">
    <property type="nucleotide sequence ID" value="XM_018808080.1"/>
</dbReference>
<dbReference type="AlphaFoldDB" id="A0A2P4ZB48"/>
<accession>A0A2P4ZB48</accession>
<name>A0A2P4ZB48_9HYPO</name>
<dbReference type="GO" id="GO:0005737">
    <property type="term" value="C:cytoplasm"/>
    <property type="evidence" value="ECO:0007669"/>
    <property type="project" value="TreeGrafter"/>
</dbReference>
<organism evidence="3 4">
    <name type="scientific">Trichoderma gamsii</name>
    <dbReference type="NCBI Taxonomy" id="398673"/>
    <lineage>
        <taxon>Eukaryota</taxon>
        <taxon>Fungi</taxon>
        <taxon>Dikarya</taxon>
        <taxon>Ascomycota</taxon>
        <taxon>Pezizomycotina</taxon>
        <taxon>Sordariomycetes</taxon>
        <taxon>Hypocreomycetidae</taxon>
        <taxon>Hypocreales</taxon>
        <taxon>Hypocreaceae</taxon>
        <taxon>Trichoderma</taxon>
    </lineage>
</organism>
<feature type="compositionally biased region" description="Acidic residues" evidence="2">
    <location>
        <begin position="184"/>
        <end position="209"/>
    </location>
</feature>
<gene>
    <name evidence="3" type="ORF">TGAM01_v209634</name>
</gene>
<proteinExistence type="inferred from homology"/>
<evidence type="ECO:0000256" key="1">
    <source>
        <dbReference type="ARBA" id="ARBA00006484"/>
    </source>
</evidence>
<keyword evidence="4" id="KW-1185">Reference proteome</keyword>
<feature type="region of interest" description="Disordered" evidence="2">
    <location>
        <begin position="180"/>
        <end position="211"/>
    </location>
</feature>
<evidence type="ECO:0000313" key="3">
    <source>
        <dbReference type="EMBL" id="PON21471.1"/>
    </source>
</evidence>
<dbReference type="EMBL" id="JPDN02000049">
    <property type="protein sequence ID" value="PON21471.1"/>
    <property type="molecule type" value="Genomic_DNA"/>
</dbReference>
<dbReference type="InterPro" id="IPR036291">
    <property type="entry name" value="NAD(P)-bd_dom_sf"/>
</dbReference>
<dbReference type="GeneID" id="29988163"/>
<dbReference type="Gene3D" id="3.40.50.720">
    <property type="entry name" value="NAD(P)-binding Rossmann-like Domain"/>
    <property type="match status" value="1"/>
</dbReference>
<evidence type="ECO:0000313" key="4">
    <source>
        <dbReference type="Proteomes" id="UP000054821"/>
    </source>
</evidence>
<dbReference type="PANTHER" id="PTHR43544">
    <property type="entry name" value="SHORT-CHAIN DEHYDROGENASE/REDUCTASE"/>
    <property type="match status" value="1"/>
</dbReference>
<dbReference type="InterPro" id="IPR002347">
    <property type="entry name" value="SDR_fam"/>
</dbReference>
<dbReference type="InterPro" id="IPR051468">
    <property type="entry name" value="Fungal_SecMetab_SDRs"/>
</dbReference>
<comment type="similarity">
    <text evidence="1">Belongs to the short-chain dehydrogenases/reductases (SDR) family.</text>
</comment>
<dbReference type="GO" id="GO:0016491">
    <property type="term" value="F:oxidoreductase activity"/>
    <property type="evidence" value="ECO:0007669"/>
    <property type="project" value="TreeGrafter"/>
</dbReference>
<evidence type="ECO:0008006" key="5">
    <source>
        <dbReference type="Google" id="ProtNLM"/>
    </source>
</evidence>